<name>A0A9X8UGD3_9FIRM</name>
<accession>A0A9X8UGD3</accession>
<feature type="domain" description="TfoX C-terminal" evidence="1">
    <location>
        <begin position="3"/>
        <end position="79"/>
    </location>
</feature>
<dbReference type="EMBL" id="SLUK01000016">
    <property type="protein sequence ID" value="TCL41015.1"/>
    <property type="molecule type" value="Genomic_DNA"/>
</dbReference>
<gene>
    <name evidence="2" type="ORF">EDD78_11613</name>
</gene>
<dbReference type="Pfam" id="PF04994">
    <property type="entry name" value="TfoX_C"/>
    <property type="match status" value="1"/>
</dbReference>
<dbReference type="RefSeq" id="WP_132085280.1">
    <property type="nucleotide sequence ID" value="NZ_JADNAH010000015.1"/>
</dbReference>
<protein>
    <submittedName>
        <fullName evidence="2">DNA transformation protein</fullName>
    </submittedName>
</protein>
<dbReference type="PANTHER" id="PTHR36121:SF1">
    <property type="entry name" value="PROTEIN SXY"/>
    <property type="match status" value="1"/>
</dbReference>
<keyword evidence="3" id="KW-1185">Reference proteome</keyword>
<evidence type="ECO:0000313" key="2">
    <source>
        <dbReference type="EMBL" id="TCL41015.1"/>
    </source>
</evidence>
<dbReference type="Gene3D" id="1.10.150.20">
    <property type="entry name" value="5' to 3' exonuclease, C-terminal subdomain"/>
    <property type="match status" value="1"/>
</dbReference>
<dbReference type="InterPro" id="IPR007077">
    <property type="entry name" value="TfoX_C"/>
</dbReference>
<proteinExistence type="predicted"/>
<comment type="caution">
    <text evidence="2">The sequence shown here is derived from an EMBL/GenBank/DDBJ whole genome shotgun (WGS) entry which is preliminary data.</text>
</comment>
<dbReference type="Proteomes" id="UP000294682">
    <property type="component" value="Unassembled WGS sequence"/>
</dbReference>
<evidence type="ECO:0000259" key="1">
    <source>
        <dbReference type="Pfam" id="PF04994"/>
    </source>
</evidence>
<dbReference type="AlphaFoldDB" id="A0A9X8UGD3"/>
<dbReference type="InterPro" id="IPR047525">
    <property type="entry name" value="TfoX-like"/>
</dbReference>
<organism evidence="2 3">
    <name type="scientific">Harryflintia acetispora</name>
    <dbReference type="NCBI Taxonomy" id="1849041"/>
    <lineage>
        <taxon>Bacteria</taxon>
        <taxon>Bacillati</taxon>
        <taxon>Bacillota</taxon>
        <taxon>Clostridia</taxon>
        <taxon>Eubacteriales</taxon>
        <taxon>Oscillospiraceae</taxon>
        <taxon>Harryflintia</taxon>
    </lineage>
</organism>
<evidence type="ECO:0000313" key="3">
    <source>
        <dbReference type="Proteomes" id="UP000294682"/>
    </source>
</evidence>
<sequence>MGELAKLPNISKVNEEKLLAAGIDTPERLRQLGSRRAIELVRACSDPGACVNMLYALEGAIRGVRWHDLPKEVKDELKAFHRTLR</sequence>
<reference evidence="2 3" key="1">
    <citation type="submission" date="2019-03" db="EMBL/GenBank/DDBJ databases">
        <title>Genomic Encyclopedia of Type Strains, Phase IV (KMG-IV): sequencing the most valuable type-strain genomes for metagenomic binning, comparative biology and taxonomic classification.</title>
        <authorList>
            <person name="Goeker M."/>
        </authorList>
    </citation>
    <scope>NUCLEOTIDE SEQUENCE [LARGE SCALE GENOMIC DNA]</scope>
    <source>
        <strain evidence="2 3">DSM 100433</strain>
    </source>
</reference>
<dbReference type="PANTHER" id="PTHR36121">
    <property type="entry name" value="PROTEIN SXY"/>
    <property type="match status" value="1"/>
</dbReference>